<keyword evidence="9 10" id="KW-0472">Membrane</keyword>
<protein>
    <recommendedName>
        <fullName evidence="10">Type II secretion system protein K</fullName>
    </recommendedName>
</protein>
<evidence type="ECO:0000259" key="12">
    <source>
        <dbReference type="Pfam" id="PF03934"/>
    </source>
</evidence>
<keyword evidence="4 10" id="KW-1003">Cell membrane</keyword>
<dbReference type="Gene3D" id="1.10.40.60">
    <property type="entry name" value="EpsJ-like"/>
    <property type="match status" value="2"/>
</dbReference>
<dbReference type="GO" id="GO:0005886">
    <property type="term" value="C:plasma membrane"/>
    <property type="evidence" value="ECO:0007669"/>
    <property type="project" value="UniProtKB-SubCell"/>
</dbReference>
<evidence type="ECO:0000259" key="13">
    <source>
        <dbReference type="Pfam" id="PF21687"/>
    </source>
</evidence>
<feature type="transmembrane region" description="Helical" evidence="11">
    <location>
        <begin position="20"/>
        <end position="38"/>
    </location>
</feature>
<feature type="domain" description="T2SS protein K second SAM-like" evidence="12">
    <location>
        <begin position="232"/>
        <end position="297"/>
    </location>
</feature>
<evidence type="ECO:0000256" key="4">
    <source>
        <dbReference type="ARBA" id="ARBA00022475"/>
    </source>
</evidence>
<dbReference type="NCBIfam" id="NF037980">
    <property type="entry name" value="T2SS_GspK"/>
    <property type="match status" value="1"/>
</dbReference>
<dbReference type="AlphaFoldDB" id="A0A1E5IWD2"/>
<evidence type="ECO:0000256" key="8">
    <source>
        <dbReference type="ARBA" id="ARBA00022989"/>
    </source>
</evidence>
<name>A0A1E5IWD2_SHECO</name>
<evidence type="ECO:0000313" key="14">
    <source>
        <dbReference type="EMBL" id="OEG74834.1"/>
    </source>
</evidence>
<dbReference type="EMBL" id="MCBT01000015">
    <property type="protein sequence ID" value="OEG74834.1"/>
    <property type="molecule type" value="Genomic_DNA"/>
</dbReference>
<evidence type="ECO:0000256" key="3">
    <source>
        <dbReference type="ARBA" id="ARBA00022448"/>
    </source>
</evidence>
<sequence length="340" mass="37593">MVVRGETVLIKSPQKQRGVALIVVLLIVAMIAIIATNINSRNQISVRRTINLAQYDQAYWYAISAEELAKKVLKQDLDDADEGKVHRQQYWAQADVVFPAELGEIGGRISDMQACFNINALSIETKEVENGQPKLPLAATQYKGLLVALGMDDFSAERLTHTLKDYIDEDTVASPFGAEDADYESRTIPYRAANTLMNHRSELRAVIGYSQDIYVKLAPYICAIPGNDRQVLNVNTIEVEHAALLAGMFDNKISVGEAESIINQRPGDGYDSIEDFWANGSISSLRTEKNLESSFSLKSSYFLLEAGAKVDGATFRMESVMRVAGGNQLDILTRQYGGQK</sequence>
<dbReference type="Gene3D" id="3.30.1300.30">
    <property type="entry name" value="GSPII I/J protein-like"/>
    <property type="match status" value="1"/>
</dbReference>
<dbReference type="Pfam" id="PF21687">
    <property type="entry name" value="T2SSK_1st"/>
    <property type="match status" value="1"/>
</dbReference>
<dbReference type="STRING" id="23.BEL05_01920"/>
<evidence type="ECO:0000256" key="5">
    <source>
        <dbReference type="ARBA" id="ARBA00022519"/>
    </source>
</evidence>
<evidence type="ECO:0000256" key="7">
    <source>
        <dbReference type="ARBA" id="ARBA00022927"/>
    </source>
</evidence>
<dbReference type="PANTHER" id="PTHR38831:SF1">
    <property type="entry name" value="TYPE II SECRETION SYSTEM PROTEIN K-RELATED"/>
    <property type="match status" value="1"/>
</dbReference>
<keyword evidence="5 10" id="KW-0997">Cell inner membrane</keyword>
<dbReference type="SUPFAM" id="SSF54523">
    <property type="entry name" value="Pili subunits"/>
    <property type="match status" value="1"/>
</dbReference>
<reference evidence="14 15" key="1">
    <citation type="submission" date="2016-07" db="EMBL/GenBank/DDBJ databases">
        <title>Whole-genome of two Shewanella species isolated from a digestive organ of sea cucumber Apostichopus japonicus Selenka 1867.</title>
        <authorList>
            <person name="Hong H.-H."/>
            <person name="Choi H."/>
            <person name="Cheon S."/>
            <person name="Oh J.-S."/>
            <person name="Lee H.-G."/>
            <person name="Park C."/>
        </authorList>
    </citation>
    <scope>NUCLEOTIDE SEQUENCE [LARGE SCALE GENOMIC DNA]</scope>
    <source>
        <strain evidence="14 15">CSB03KR</strain>
    </source>
</reference>
<dbReference type="InterPro" id="IPR038072">
    <property type="entry name" value="GspK_central_sf"/>
</dbReference>
<dbReference type="PANTHER" id="PTHR38831">
    <property type="entry name" value="TYPE II SECRETION SYSTEM PROTEIN K"/>
    <property type="match status" value="1"/>
</dbReference>
<dbReference type="InterPro" id="IPR045584">
    <property type="entry name" value="Pilin-like"/>
</dbReference>
<dbReference type="Proteomes" id="UP000095230">
    <property type="component" value="Unassembled WGS sequence"/>
</dbReference>
<keyword evidence="6 11" id="KW-0812">Transmembrane</keyword>
<gene>
    <name evidence="14" type="ORF">BEL05_01920</name>
</gene>
<dbReference type="RefSeq" id="WP_051413064.1">
    <property type="nucleotide sequence ID" value="NZ_JBNNIT010000009.1"/>
</dbReference>
<keyword evidence="8 11" id="KW-1133">Transmembrane helix</keyword>
<evidence type="ECO:0000256" key="9">
    <source>
        <dbReference type="ARBA" id="ARBA00023136"/>
    </source>
</evidence>
<keyword evidence="7" id="KW-0653">Protein transport</keyword>
<dbReference type="PIRSF" id="PIRSF002786">
    <property type="entry name" value="XcpX"/>
    <property type="match status" value="1"/>
</dbReference>
<evidence type="ECO:0000256" key="10">
    <source>
        <dbReference type="PIRNR" id="PIRNR002786"/>
    </source>
</evidence>
<dbReference type="InterPro" id="IPR049179">
    <property type="entry name" value="T2SSK_SAM-like_2nd"/>
</dbReference>
<evidence type="ECO:0000256" key="6">
    <source>
        <dbReference type="ARBA" id="ARBA00022692"/>
    </source>
</evidence>
<evidence type="ECO:0000256" key="2">
    <source>
        <dbReference type="ARBA" id="ARBA00007246"/>
    </source>
</evidence>
<proteinExistence type="inferred from homology"/>
<dbReference type="SUPFAM" id="SSF158544">
    <property type="entry name" value="GspK insert domain-like"/>
    <property type="match status" value="2"/>
</dbReference>
<keyword evidence="3 10" id="KW-0813">Transport</keyword>
<dbReference type="GO" id="GO:0009306">
    <property type="term" value="P:protein secretion"/>
    <property type="evidence" value="ECO:0007669"/>
    <property type="project" value="InterPro"/>
</dbReference>
<dbReference type="OrthoDB" id="9788973at2"/>
<evidence type="ECO:0000256" key="1">
    <source>
        <dbReference type="ARBA" id="ARBA00004533"/>
    </source>
</evidence>
<comment type="caution">
    <text evidence="14">The sequence shown here is derived from an EMBL/GenBank/DDBJ whole genome shotgun (WGS) entry which is preliminary data.</text>
</comment>
<dbReference type="InterPro" id="IPR049031">
    <property type="entry name" value="T2SSK_SAM-like_1st"/>
</dbReference>
<dbReference type="Pfam" id="PF03934">
    <property type="entry name" value="T2SSK"/>
    <property type="match status" value="1"/>
</dbReference>
<organism evidence="14 15">
    <name type="scientific">Shewanella colwelliana</name>
    <name type="common">Alteromonas colwelliana</name>
    <dbReference type="NCBI Taxonomy" id="23"/>
    <lineage>
        <taxon>Bacteria</taxon>
        <taxon>Pseudomonadati</taxon>
        <taxon>Pseudomonadota</taxon>
        <taxon>Gammaproteobacteria</taxon>
        <taxon>Alteromonadales</taxon>
        <taxon>Shewanellaceae</taxon>
        <taxon>Shewanella</taxon>
    </lineage>
</organism>
<evidence type="ECO:0000256" key="11">
    <source>
        <dbReference type="SAM" id="Phobius"/>
    </source>
</evidence>
<comment type="subcellular location">
    <subcellularLocation>
        <location evidence="1 10">Cell inner membrane</location>
    </subcellularLocation>
</comment>
<evidence type="ECO:0000313" key="15">
    <source>
        <dbReference type="Proteomes" id="UP000095230"/>
    </source>
</evidence>
<feature type="domain" description="T2SS protein K first SAM-like" evidence="13">
    <location>
        <begin position="114"/>
        <end position="225"/>
    </location>
</feature>
<dbReference type="InterPro" id="IPR005628">
    <property type="entry name" value="GspK"/>
</dbReference>
<accession>A0A1E5IWD2</accession>
<comment type="similarity">
    <text evidence="2 10">Belongs to the GSP K family.</text>
</comment>